<protein>
    <submittedName>
        <fullName evidence="2">Uncharacterized protein</fullName>
    </submittedName>
</protein>
<organism evidence="2 3">
    <name type="scientific">Viridibacterium curvum</name>
    <dbReference type="NCBI Taxonomy" id="1101404"/>
    <lineage>
        <taxon>Bacteria</taxon>
        <taxon>Pseudomonadati</taxon>
        <taxon>Pseudomonadota</taxon>
        <taxon>Betaproteobacteria</taxon>
        <taxon>Rhodocyclales</taxon>
        <taxon>Rhodocyclaceae</taxon>
        <taxon>Viridibacterium</taxon>
    </lineage>
</organism>
<keyword evidence="3" id="KW-1185">Reference proteome</keyword>
<evidence type="ECO:0000256" key="1">
    <source>
        <dbReference type="SAM" id="MobiDB-lite"/>
    </source>
</evidence>
<gene>
    <name evidence="2" type="ORF">GCM10025770_13420</name>
</gene>
<feature type="compositionally biased region" description="Basic and acidic residues" evidence="1">
    <location>
        <begin position="8"/>
        <end position="37"/>
    </location>
</feature>
<comment type="caution">
    <text evidence="2">The sequence shown here is derived from an EMBL/GenBank/DDBJ whole genome shotgun (WGS) entry which is preliminary data.</text>
</comment>
<dbReference type="EMBL" id="BAABLD010000007">
    <property type="protein sequence ID" value="GAA5162566.1"/>
    <property type="molecule type" value="Genomic_DNA"/>
</dbReference>
<name>A0ABP9QIR2_9RHOO</name>
<evidence type="ECO:0000313" key="2">
    <source>
        <dbReference type="EMBL" id="GAA5162566.1"/>
    </source>
</evidence>
<dbReference type="Proteomes" id="UP001500547">
    <property type="component" value="Unassembled WGS sequence"/>
</dbReference>
<sequence>MVFVRWFDQPDPHPDTYADPHPDAHTHSDTHSHADPERFMQGRCYV</sequence>
<proteinExistence type="predicted"/>
<accession>A0ABP9QIR2</accession>
<feature type="region of interest" description="Disordered" evidence="1">
    <location>
        <begin position="7"/>
        <end position="37"/>
    </location>
</feature>
<evidence type="ECO:0000313" key="3">
    <source>
        <dbReference type="Proteomes" id="UP001500547"/>
    </source>
</evidence>
<reference evidence="3" key="1">
    <citation type="journal article" date="2019" name="Int. J. Syst. Evol. Microbiol.">
        <title>The Global Catalogue of Microorganisms (GCM) 10K type strain sequencing project: providing services to taxonomists for standard genome sequencing and annotation.</title>
        <authorList>
            <consortium name="The Broad Institute Genomics Platform"/>
            <consortium name="The Broad Institute Genome Sequencing Center for Infectious Disease"/>
            <person name="Wu L."/>
            <person name="Ma J."/>
        </authorList>
    </citation>
    <scope>NUCLEOTIDE SEQUENCE [LARGE SCALE GENOMIC DNA]</scope>
    <source>
        <strain evidence="3">JCM 18715</strain>
    </source>
</reference>